<dbReference type="PANTHER" id="PTHR30146">
    <property type="entry name" value="LACI-RELATED TRANSCRIPTIONAL REPRESSOR"/>
    <property type="match status" value="1"/>
</dbReference>
<keyword evidence="8" id="KW-1185">Reference proteome</keyword>
<evidence type="ECO:0000256" key="5">
    <source>
        <dbReference type="SAM" id="MobiDB-lite"/>
    </source>
</evidence>
<evidence type="ECO:0000256" key="3">
    <source>
        <dbReference type="ARBA" id="ARBA00023125"/>
    </source>
</evidence>
<dbReference type="RefSeq" id="WP_235114553.1">
    <property type="nucleotide sequence ID" value="NZ_CP011131.1"/>
</dbReference>
<gene>
    <name evidence="7" type="ORF">MOV92_12815</name>
</gene>
<sequence>MSVTIKDVARAAQVSVATVSRTLNGHGNVAEDVRRRVLAVANDLRYTPHAAARSLSSRRTQTLGVVLPDLHGEFFSELVRGVDQVAREHRLHLLVSSYHGRPDEQVAALRAMRGRVDGLLVMSPYAAAHASIVEELAPALPIVLINAQSDAPDVLSLSVDNYGGAQAMVEYLIASGHRRIAFIAGPEDNFDAHERLRGYREALARLLPDASEWVLPGAFDEASGHAAGQTLLSAAQRPDAVFAANDMMALGCLFSLVQAGLNVPGDIAVTGFDDIPLARYVHPTLTTMRVNIAQLGARAARLLITRLSVDSNALDAQQHEVREDEVEQRRSEPLRPELIVRESGVRRGGGA</sequence>
<keyword evidence="1" id="KW-0678">Repressor</keyword>
<dbReference type="Pfam" id="PF00356">
    <property type="entry name" value="LacI"/>
    <property type="match status" value="1"/>
</dbReference>
<dbReference type="Gene3D" id="3.40.50.2300">
    <property type="match status" value="2"/>
</dbReference>
<proteinExistence type="predicted"/>
<evidence type="ECO:0000256" key="4">
    <source>
        <dbReference type="ARBA" id="ARBA00023163"/>
    </source>
</evidence>
<protein>
    <submittedName>
        <fullName evidence="7">LacI family transcriptional regulator</fullName>
    </submittedName>
</protein>
<keyword evidence="2" id="KW-0805">Transcription regulation</keyword>
<name>A0ABY3X606_9GAMM</name>
<feature type="compositionally biased region" description="Basic and acidic residues" evidence="5">
    <location>
        <begin position="320"/>
        <end position="345"/>
    </location>
</feature>
<evidence type="ECO:0000313" key="7">
    <source>
        <dbReference type="EMBL" id="UNP27415.1"/>
    </source>
</evidence>
<dbReference type="InterPro" id="IPR028082">
    <property type="entry name" value="Peripla_BP_I"/>
</dbReference>
<organism evidence="7 8">
    <name type="scientific">Lysobacter gummosus</name>
    <dbReference type="NCBI Taxonomy" id="262324"/>
    <lineage>
        <taxon>Bacteria</taxon>
        <taxon>Pseudomonadati</taxon>
        <taxon>Pseudomonadota</taxon>
        <taxon>Gammaproteobacteria</taxon>
        <taxon>Lysobacterales</taxon>
        <taxon>Lysobacteraceae</taxon>
        <taxon>Lysobacter</taxon>
    </lineage>
</organism>
<evidence type="ECO:0000313" key="8">
    <source>
        <dbReference type="Proteomes" id="UP000829194"/>
    </source>
</evidence>
<reference evidence="7 8" key="1">
    <citation type="submission" date="2022-03" db="EMBL/GenBank/DDBJ databases">
        <title>Complete genome sequence of Lysobacter capsici VKM B-2533 and Lysobacter gummosus 10.1.1, promising sources of lytic agents.</title>
        <authorList>
            <person name="Tarlachkov S.V."/>
            <person name="Kudryakova I.V."/>
            <person name="Afoshin A.S."/>
            <person name="Leontyevskaya E.A."/>
            <person name="Leontyevskaya N.V."/>
        </authorList>
    </citation>
    <scope>NUCLEOTIDE SEQUENCE [LARGE SCALE GENOMIC DNA]</scope>
    <source>
        <strain evidence="7 8">10.1.1</strain>
    </source>
</reference>
<dbReference type="SUPFAM" id="SSF53822">
    <property type="entry name" value="Periplasmic binding protein-like I"/>
    <property type="match status" value="1"/>
</dbReference>
<dbReference type="PROSITE" id="PS50932">
    <property type="entry name" value="HTH_LACI_2"/>
    <property type="match status" value="1"/>
</dbReference>
<keyword evidence="4" id="KW-0804">Transcription</keyword>
<dbReference type="PRINTS" id="PR00036">
    <property type="entry name" value="HTHLACI"/>
</dbReference>
<dbReference type="SMART" id="SM00354">
    <property type="entry name" value="HTH_LACI"/>
    <property type="match status" value="1"/>
</dbReference>
<accession>A0ABY3X606</accession>
<dbReference type="Proteomes" id="UP000829194">
    <property type="component" value="Chromosome"/>
</dbReference>
<dbReference type="SUPFAM" id="SSF47413">
    <property type="entry name" value="lambda repressor-like DNA-binding domains"/>
    <property type="match status" value="1"/>
</dbReference>
<feature type="region of interest" description="Disordered" evidence="5">
    <location>
        <begin position="320"/>
        <end position="351"/>
    </location>
</feature>
<evidence type="ECO:0000256" key="2">
    <source>
        <dbReference type="ARBA" id="ARBA00023015"/>
    </source>
</evidence>
<dbReference type="Pfam" id="PF13377">
    <property type="entry name" value="Peripla_BP_3"/>
    <property type="match status" value="1"/>
</dbReference>
<dbReference type="CDD" id="cd01392">
    <property type="entry name" value="HTH_LacI"/>
    <property type="match status" value="1"/>
</dbReference>
<dbReference type="CDD" id="cd06267">
    <property type="entry name" value="PBP1_LacI_sugar_binding-like"/>
    <property type="match status" value="1"/>
</dbReference>
<keyword evidence="3" id="KW-0238">DNA-binding</keyword>
<dbReference type="Gene3D" id="1.10.260.40">
    <property type="entry name" value="lambda repressor-like DNA-binding domains"/>
    <property type="match status" value="1"/>
</dbReference>
<evidence type="ECO:0000256" key="1">
    <source>
        <dbReference type="ARBA" id="ARBA00022491"/>
    </source>
</evidence>
<dbReference type="InterPro" id="IPR000843">
    <property type="entry name" value="HTH_LacI"/>
</dbReference>
<dbReference type="InterPro" id="IPR010982">
    <property type="entry name" value="Lambda_DNA-bd_dom_sf"/>
</dbReference>
<evidence type="ECO:0000259" key="6">
    <source>
        <dbReference type="PROSITE" id="PS50932"/>
    </source>
</evidence>
<feature type="domain" description="HTH lacI-type" evidence="6">
    <location>
        <begin position="3"/>
        <end position="57"/>
    </location>
</feature>
<dbReference type="PANTHER" id="PTHR30146:SF151">
    <property type="entry name" value="HTH-TYPE TRANSCRIPTIONAL REPRESSOR CYTR"/>
    <property type="match status" value="1"/>
</dbReference>
<dbReference type="EMBL" id="CP093547">
    <property type="protein sequence ID" value="UNP27415.1"/>
    <property type="molecule type" value="Genomic_DNA"/>
</dbReference>
<dbReference type="InterPro" id="IPR046335">
    <property type="entry name" value="LacI/GalR-like_sensor"/>
</dbReference>